<evidence type="ECO:0000313" key="1">
    <source>
        <dbReference type="EMBL" id="GFR50337.1"/>
    </source>
</evidence>
<evidence type="ECO:0000313" key="2">
    <source>
        <dbReference type="Proteomes" id="UP001054857"/>
    </source>
</evidence>
<accession>A0AAD3E0Q5</accession>
<dbReference type="Proteomes" id="UP001054857">
    <property type="component" value="Unassembled WGS sequence"/>
</dbReference>
<reference evidence="1 2" key="1">
    <citation type="journal article" date="2021" name="Sci. Rep.">
        <title>Genome sequencing of the multicellular alga Astrephomene provides insights into convergent evolution of germ-soma differentiation.</title>
        <authorList>
            <person name="Yamashita S."/>
            <person name="Yamamoto K."/>
            <person name="Matsuzaki R."/>
            <person name="Suzuki S."/>
            <person name="Yamaguchi H."/>
            <person name="Hirooka S."/>
            <person name="Minakuchi Y."/>
            <person name="Miyagishima S."/>
            <person name="Kawachi M."/>
            <person name="Toyoda A."/>
            <person name="Nozaki H."/>
        </authorList>
    </citation>
    <scope>NUCLEOTIDE SEQUENCE [LARGE SCALE GENOMIC DNA]</scope>
    <source>
        <strain evidence="1 2">NIES-4017</strain>
    </source>
</reference>
<dbReference type="AlphaFoldDB" id="A0AAD3E0Q5"/>
<comment type="caution">
    <text evidence="1">The sequence shown here is derived from an EMBL/GenBank/DDBJ whole genome shotgun (WGS) entry which is preliminary data.</text>
</comment>
<feature type="non-terminal residue" evidence="1">
    <location>
        <position position="1"/>
    </location>
</feature>
<protein>
    <submittedName>
        <fullName evidence="1">Uncharacterized protein</fullName>
    </submittedName>
</protein>
<sequence length="240" mass="27325">HLLRMEDQDLIAKFGDDVAPLSDIDATAQTFYDQHGEVTINAADVLKKLFKRVATLEDGHVQLRTQGSDQSSLIASLEKICSRQDATIDSLVQTAKKQEEQIVSLLDHFKTIDKRIEDLEVESGEYGNVVRRYVADRAHAKLQKKLRAKGKDELWSEYFNNTFEQYHSWYAARRLEKAEVDLLEKSDNTPFDVGNNSARRPKDSVVERVMLRSGTEWVNIWKFVKDTNTPPAADTPQTAA</sequence>
<proteinExistence type="predicted"/>
<gene>
    <name evidence="1" type="ORF">Agub_g12545</name>
</gene>
<name>A0AAD3E0Q5_9CHLO</name>
<organism evidence="1 2">
    <name type="scientific">Astrephomene gubernaculifera</name>
    <dbReference type="NCBI Taxonomy" id="47775"/>
    <lineage>
        <taxon>Eukaryota</taxon>
        <taxon>Viridiplantae</taxon>
        <taxon>Chlorophyta</taxon>
        <taxon>core chlorophytes</taxon>
        <taxon>Chlorophyceae</taxon>
        <taxon>CS clade</taxon>
        <taxon>Chlamydomonadales</taxon>
        <taxon>Astrephomenaceae</taxon>
        <taxon>Astrephomene</taxon>
    </lineage>
</organism>
<keyword evidence="2" id="KW-1185">Reference proteome</keyword>
<dbReference type="EMBL" id="BMAR01000037">
    <property type="protein sequence ID" value="GFR50337.1"/>
    <property type="molecule type" value="Genomic_DNA"/>
</dbReference>